<comment type="caution">
    <text evidence="1">The sequence shown here is derived from an EMBL/GenBank/DDBJ whole genome shotgun (WGS) entry which is preliminary data.</text>
</comment>
<dbReference type="AlphaFoldDB" id="A0A6A4NEQ7"/>
<reference evidence="2" key="1">
    <citation type="journal article" date="2020" name="Nat. Commun.">
        <title>Genome sequence of the cluster root forming white lupin.</title>
        <authorList>
            <person name="Hufnagel B."/>
            <person name="Marques A."/>
            <person name="Soriano A."/>
            <person name="Marques L."/>
            <person name="Divol F."/>
            <person name="Doumas P."/>
            <person name="Sallet E."/>
            <person name="Mancinotti D."/>
            <person name="Carrere S."/>
            <person name="Marande W."/>
            <person name="Arribat S."/>
            <person name="Keller J."/>
            <person name="Huneau C."/>
            <person name="Blein T."/>
            <person name="Aime D."/>
            <person name="Laguerre M."/>
            <person name="Taylor J."/>
            <person name="Schubert V."/>
            <person name="Nelson M."/>
            <person name="Geu-Flores F."/>
            <person name="Crespi M."/>
            <person name="Gallardo-Guerrero K."/>
            <person name="Delaux P.-M."/>
            <person name="Salse J."/>
            <person name="Berges H."/>
            <person name="Guyot R."/>
            <person name="Gouzy J."/>
            <person name="Peret B."/>
        </authorList>
    </citation>
    <scope>NUCLEOTIDE SEQUENCE [LARGE SCALE GENOMIC DNA]</scope>
    <source>
        <strain evidence="2">cv. Amiga</strain>
    </source>
</reference>
<name>A0A6A4NEQ7_LUPAL</name>
<dbReference type="Proteomes" id="UP000447434">
    <property type="component" value="Chromosome 20"/>
</dbReference>
<organism evidence="1 2">
    <name type="scientific">Lupinus albus</name>
    <name type="common">White lupine</name>
    <name type="synonym">Lupinus termis</name>
    <dbReference type="NCBI Taxonomy" id="3870"/>
    <lineage>
        <taxon>Eukaryota</taxon>
        <taxon>Viridiplantae</taxon>
        <taxon>Streptophyta</taxon>
        <taxon>Embryophyta</taxon>
        <taxon>Tracheophyta</taxon>
        <taxon>Spermatophyta</taxon>
        <taxon>Magnoliopsida</taxon>
        <taxon>eudicotyledons</taxon>
        <taxon>Gunneridae</taxon>
        <taxon>Pentapetalae</taxon>
        <taxon>rosids</taxon>
        <taxon>fabids</taxon>
        <taxon>Fabales</taxon>
        <taxon>Fabaceae</taxon>
        <taxon>Papilionoideae</taxon>
        <taxon>50 kb inversion clade</taxon>
        <taxon>genistoids sensu lato</taxon>
        <taxon>core genistoids</taxon>
        <taxon>Genisteae</taxon>
        <taxon>Lupinus</taxon>
    </lineage>
</organism>
<sequence>MNIVGKSCLQKLSNQLFSFLFPVFNSTFFNYKWNLTLLEYVLIHFDVNRSFSSSYFSHGICYHTEVFLLFTYAYHLKHCISEIY</sequence>
<proteinExistence type="predicted"/>
<gene>
    <name evidence="1" type="ORF">Lalb_Chr20g0108831</name>
</gene>
<evidence type="ECO:0000313" key="2">
    <source>
        <dbReference type="Proteomes" id="UP000447434"/>
    </source>
</evidence>
<accession>A0A6A4NEQ7</accession>
<evidence type="ECO:0000313" key="1">
    <source>
        <dbReference type="EMBL" id="KAE9590543.1"/>
    </source>
</evidence>
<protein>
    <submittedName>
        <fullName evidence="1">Uncharacterized protein</fullName>
    </submittedName>
</protein>
<keyword evidence="2" id="KW-1185">Reference proteome</keyword>
<dbReference type="EMBL" id="WOCE01000020">
    <property type="protein sequence ID" value="KAE9590543.1"/>
    <property type="molecule type" value="Genomic_DNA"/>
</dbReference>